<evidence type="ECO:0000313" key="10">
    <source>
        <dbReference type="EMBL" id="TPX35444.1"/>
    </source>
</evidence>
<organism evidence="10 11">
    <name type="scientific">Synchytrium microbalum</name>
    <dbReference type="NCBI Taxonomy" id="1806994"/>
    <lineage>
        <taxon>Eukaryota</taxon>
        <taxon>Fungi</taxon>
        <taxon>Fungi incertae sedis</taxon>
        <taxon>Chytridiomycota</taxon>
        <taxon>Chytridiomycota incertae sedis</taxon>
        <taxon>Chytridiomycetes</taxon>
        <taxon>Synchytriales</taxon>
        <taxon>Synchytriaceae</taxon>
        <taxon>Synchytrium</taxon>
    </lineage>
</organism>
<accession>A0A507CBX3</accession>
<evidence type="ECO:0000256" key="7">
    <source>
        <dbReference type="ARBA" id="ARBA00022691"/>
    </source>
</evidence>
<feature type="binding site" evidence="9">
    <location>
        <position position="94"/>
    </location>
    <ligand>
        <name>S-adenosyl-L-methionine</name>
        <dbReference type="ChEBI" id="CHEBI:59789"/>
    </ligand>
</feature>
<evidence type="ECO:0000256" key="2">
    <source>
        <dbReference type="ARBA" id="ARBA00010703"/>
    </source>
</evidence>
<dbReference type="OrthoDB" id="203237at2759"/>
<proteinExistence type="inferred from homology"/>
<dbReference type="Proteomes" id="UP000319731">
    <property type="component" value="Unassembled WGS sequence"/>
</dbReference>
<feature type="binding site" evidence="9">
    <location>
        <begin position="163"/>
        <end position="164"/>
    </location>
    <ligand>
        <name>S-adenosyl-L-methionine</name>
        <dbReference type="ChEBI" id="CHEBI:59789"/>
    </ligand>
</feature>
<reference evidence="10 11" key="1">
    <citation type="journal article" date="2019" name="Sci. Rep.">
        <title>Comparative genomics of chytrid fungi reveal insights into the obligate biotrophic and pathogenic lifestyle of Synchytrium endobioticum.</title>
        <authorList>
            <person name="van de Vossenberg B.T.L.H."/>
            <person name="Warris S."/>
            <person name="Nguyen H.D.T."/>
            <person name="van Gent-Pelzer M.P.E."/>
            <person name="Joly D.L."/>
            <person name="van de Geest H.C."/>
            <person name="Bonants P.J.M."/>
            <person name="Smith D.S."/>
            <person name="Levesque C.A."/>
            <person name="van der Lee T.A.J."/>
        </authorList>
    </citation>
    <scope>NUCLEOTIDE SEQUENCE [LARGE SCALE GENOMIC DNA]</scope>
    <source>
        <strain evidence="10 11">JEL517</strain>
    </source>
</reference>
<comment type="caution">
    <text evidence="10">The sequence shown here is derived from an EMBL/GenBank/DDBJ whole genome shotgun (WGS) entry which is preliminary data.</text>
</comment>
<feature type="binding site" evidence="9">
    <location>
        <position position="68"/>
    </location>
    <ligand>
        <name>S-adenosyl-L-methionine</name>
        <dbReference type="ChEBI" id="CHEBI:59789"/>
    </ligand>
</feature>
<evidence type="ECO:0000256" key="1">
    <source>
        <dbReference type="ARBA" id="ARBA00000724"/>
    </source>
</evidence>
<comment type="function">
    <text evidence="8">Methylates the carboxyl group of the C-terminal leucine residue of protein phosphatase 2A catalytic subunits to form alpha-leucine ester residues.</text>
</comment>
<dbReference type="AlphaFoldDB" id="A0A507CBX3"/>
<dbReference type="GO" id="GO:0009966">
    <property type="term" value="P:regulation of signal transduction"/>
    <property type="evidence" value="ECO:0007669"/>
    <property type="project" value="UniProtKB-ARBA"/>
</dbReference>
<gene>
    <name evidence="10" type="ORF">SmJEL517_g02181</name>
</gene>
<evidence type="ECO:0000256" key="9">
    <source>
        <dbReference type="PIRSR" id="PIRSR016305-1"/>
    </source>
</evidence>
<dbReference type="PANTHER" id="PTHR13600">
    <property type="entry name" value="LEUCINE CARBOXYL METHYLTRANSFERASE"/>
    <property type="match status" value="1"/>
</dbReference>
<dbReference type="InterPro" id="IPR007213">
    <property type="entry name" value="Ppm1/Ppm2/Tcmp"/>
</dbReference>
<dbReference type="GeneID" id="42003406"/>
<dbReference type="GO" id="GO:0018423">
    <property type="term" value="F:protein C-terminal leucine carboxyl O-methyltransferase activity"/>
    <property type="evidence" value="ECO:0007669"/>
    <property type="project" value="UniProtKB-EC"/>
</dbReference>
<dbReference type="Gene3D" id="3.40.50.150">
    <property type="entry name" value="Vaccinia Virus protein VP39"/>
    <property type="match status" value="1"/>
</dbReference>
<sequence>MEPPMRPAIIPRAQSSQDEDAVKGTNDDAAISKLSAVNSGYMQDEFVSCFVKRSLKRAPIINRGSYVRYTVLNNLIRQFLSLPVAQEKQIVSLGAGSDTRYFSLKKEGMQPKKYFEIDFMEITSRKTATIKKKKAMTDLIGAHQLAAGGTELHSNDYCIIYGDLRHFEDTIVPKLVAQGFDKSLPTLFISECVMIYMPPKDADKIIQWIPAHMSTAAFITYEQILPNDSFGRTMIENLKMRNIELPGIYAYPTLESQKQRYLSAEWHRAESMDVNQIFDSCLSDAEHARISRLEIFDELEEWKLLSSHYCVSWAIKAPDGPRFDDFGLKPASIPS</sequence>
<evidence type="ECO:0000256" key="6">
    <source>
        <dbReference type="ARBA" id="ARBA00022679"/>
    </source>
</evidence>
<comment type="similarity">
    <text evidence="2 8">Belongs to the methyltransferase superfamily. LCMT family.</text>
</comment>
<keyword evidence="7 8" id="KW-0949">S-adenosyl-L-methionine</keyword>
<dbReference type="EMBL" id="QEAO01000008">
    <property type="protein sequence ID" value="TPX35444.1"/>
    <property type="molecule type" value="Genomic_DNA"/>
</dbReference>
<name>A0A507CBX3_9FUNG</name>
<dbReference type="PANTHER" id="PTHR13600:SF21">
    <property type="entry name" value="LEUCINE CARBOXYL METHYLTRANSFERASE 1"/>
    <property type="match status" value="1"/>
</dbReference>
<evidence type="ECO:0000256" key="4">
    <source>
        <dbReference type="ARBA" id="ARBA00017497"/>
    </source>
</evidence>
<evidence type="ECO:0000256" key="8">
    <source>
        <dbReference type="PIRNR" id="PIRNR016305"/>
    </source>
</evidence>
<dbReference type="PIRSF" id="PIRSF016305">
    <property type="entry name" value="LCM_mtfrase"/>
    <property type="match status" value="1"/>
</dbReference>
<dbReference type="EC" id="2.1.1.233" evidence="3 8"/>
<protein>
    <recommendedName>
        <fullName evidence="4 8">Leucine carboxyl methyltransferase 1</fullName>
        <ecNumber evidence="3 8">2.1.1.233</ecNumber>
    </recommendedName>
</protein>
<keyword evidence="5 8" id="KW-0489">Methyltransferase</keyword>
<dbReference type="InterPro" id="IPR016651">
    <property type="entry name" value="LCMT1"/>
</dbReference>
<comment type="catalytic activity">
    <reaction evidence="1 8">
        <text>[phosphatase 2A protein]-C-terminal L-leucine + S-adenosyl-L-methionine = [phosphatase 2A protein]-C-terminal L-leucine methyl ester + S-adenosyl-L-homocysteine</text>
        <dbReference type="Rhea" id="RHEA:48544"/>
        <dbReference type="Rhea" id="RHEA-COMP:12134"/>
        <dbReference type="Rhea" id="RHEA-COMP:12135"/>
        <dbReference type="ChEBI" id="CHEBI:57856"/>
        <dbReference type="ChEBI" id="CHEBI:59789"/>
        <dbReference type="ChEBI" id="CHEBI:90516"/>
        <dbReference type="ChEBI" id="CHEBI:90517"/>
        <dbReference type="EC" id="2.1.1.233"/>
    </reaction>
</comment>
<evidence type="ECO:0000256" key="5">
    <source>
        <dbReference type="ARBA" id="ARBA00022603"/>
    </source>
</evidence>
<dbReference type="GO" id="GO:0032259">
    <property type="term" value="P:methylation"/>
    <property type="evidence" value="ECO:0007669"/>
    <property type="project" value="UniProtKB-KW"/>
</dbReference>
<evidence type="ECO:0000313" key="11">
    <source>
        <dbReference type="Proteomes" id="UP000319731"/>
    </source>
</evidence>
<dbReference type="Pfam" id="PF04072">
    <property type="entry name" value="LCM"/>
    <property type="match status" value="1"/>
</dbReference>
<feature type="binding site" evidence="9">
    <location>
        <position position="191"/>
    </location>
    <ligand>
        <name>S-adenosyl-L-methionine</name>
        <dbReference type="ChEBI" id="CHEBI:59789"/>
    </ligand>
</feature>
<evidence type="ECO:0000256" key="3">
    <source>
        <dbReference type="ARBA" id="ARBA00012834"/>
    </source>
</evidence>
<dbReference type="STRING" id="1806994.A0A507CBX3"/>
<keyword evidence="6 8" id="KW-0808">Transferase</keyword>
<dbReference type="InterPro" id="IPR029063">
    <property type="entry name" value="SAM-dependent_MTases_sf"/>
</dbReference>
<dbReference type="SUPFAM" id="SSF53335">
    <property type="entry name" value="S-adenosyl-L-methionine-dependent methyltransferases"/>
    <property type="match status" value="1"/>
</dbReference>
<dbReference type="RefSeq" id="XP_031025917.1">
    <property type="nucleotide sequence ID" value="XM_031168109.1"/>
</dbReference>
<dbReference type="FunFam" id="3.40.50.150:FF:000092">
    <property type="entry name" value="Leucine carboxyl methyltransferase 1"/>
    <property type="match status" value="1"/>
</dbReference>
<keyword evidence="11" id="KW-1185">Reference proteome</keyword>